<sequence>MQMVDVCPNVNVTFDVQKSTKWQSWADIRSQDQYLLGIGLKSRPILRIGIGSIADPIPIYWMIGIGWSDPIQATRELGFFGRSSFPTDPWSLHYSTTTTSPPHQPPLAISRRVGVAHQQQFPDTTDLTHHGTAPLAPPLSA</sequence>
<comment type="caution">
    <text evidence="2">The sequence shown here is derived from an EMBL/GenBank/DDBJ whole genome shotgun (WGS) entry which is preliminary data.</text>
</comment>
<name>A0A5B0NUV9_PUCGR</name>
<keyword evidence="3" id="KW-1185">Reference proteome</keyword>
<feature type="region of interest" description="Disordered" evidence="1">
    <location>
        <begin position="122"/>
        <end position="141"/>
    </location>
</feature>
<dbReference type="Proteomes" id="UP000324748">
    <property type="component" value="Unassembled WGS sequence"/>
</dbReference>
<evidence type="ECO:0000256" key="1">
    <source>
        <dbReference type="SAM" id="MobiDB-lite"/>
    </source>
</evidence>
<proteinExistence type="predicted"/>
<gene>
    <name evidence="2" type="ORF">PGT21_013002</name>
</gene>
<accession>A0A5B0NUV9</accession>
<evidence type="ECO:0000313" key="2">
    <source>
        <dbReference type="EMBL" id="KAA1092753.1"/>
    </source>
</evidence>
<organism evidence="2 3">
    <name type="scientific">Puccinia graminis f. sp. tritici</name>
    <dbReference type="NCBI Taxonomy" id="56615"/>
    <lineage>
        <taxon>Eukaryota</taxon>
        <taxon>Fungi</taxon>
        <taxon>Dikarya</taxon>
        <taxon>Basidiomycota</taxon>
        <taxon>Pucciniomycotina</taxon>
        <taxon>Pucciniomycetes</taxon>
        <taxon>Pucciniales</taxon>
        <taxon>Pucciniaceae</taxon>
        <taxon>Puccinia</taxon>
    </lineage>
</organism>
<dbReference type="EMBL" id="VSWC01000080">
    <property type="protein sequence ID" value="KAA1092753.1"/>
    <property type="molecule type" value="Genomic_DNA"/>
</dbReference>
<dbReference type="AlphaFoldDB" id="A0A5B0NUV9"/>
<protein>
    <submittedName>
        <fullName evidence="2">Uncharacterized protein</fullName>
    </submittedName>
</protein>
<evidence type="ECO:0000313" key="3">
    <source>
        <dbReference type="Proteomes" id="UP000324748"/>
    </source>
</evidence>
<reference evidence="2 3" key="1">
    <citation type="submission" date="2019-05" db="EMBL/GenBank/DDBJ databases">
        <title>Emergence of the Ug99 lineage of the wheat stem rust pathogen through somatic hybridization.</title>
        <authorList>
            <person name="Li F."/>
            <person name="Upadhyaya N.M."/>
            <person name="Sperschneider J."/>
            <person name="Matny O."/>
            <person name="Nguyen-Phuc H."/>
            <person name="Mago R."/>
            <person name="Raley C."/>
            <person name="Miller M.E."/>
            <person name="Silverstein K.A.T."/>
            <person name="Henningsen E."/>
            <person name="Hirsch C.D."/>
            <person name="Visser B."/>
            <person name="Pretorius Z.A."/>
            <person name="Steffenson B.J."/>
            <person name="Schwessinger B."/>
            <person name="Dodds P.N."/>
            <person name="Figueroa M."/>
        </authorList>
    </citation>
    <scope>NUCLEOTIDE SEQUENCE [LARGE SCALE GENOMIC DNA]</scope>
    <source>
        <strain evidence="2">21-0</strain>
    </source>
</reference>